<comment type="caution">
    <text evidence="3">The sequence shown here is derived from an EMBL/GenBank/DDBJ whole genome shotgun (WGS) entry which is preliminary data.</text>
</comment>
<name>A0A9D2I651_9FIRM</name>
<evidence type="ECO:0000259" key="2">
    <source>
        <dbReference type="Pfam" id="PF13490"/>
    </source>
</evidence>
<keyword evidence="1" id="KW-0812">Transmembrane</keyword>
<gene>
    <name evidence="3" type="ORF">H9717_11165</name>
</gene>
<evidence type="ECO:0000313" key="3">
    <source>
        <dbReference type="EMBL" id="HJA93650.1"/>
    </source>
</evidence>
<proteinExistence type="predicted"/>
<sequence>MDCKTAEKLIPDFIRGRMETRTAKDFLEHVKKCPSCKEELSIQFLVTVGMERLEDGEAFNLNKELAERIAVAEGHVRIRQRLQWGLYYFEAFAVLAAILVMTTLVF</sequence>
<feature type="domain" description="Putative zinc-finger" evidence="2">
    <location>
        <begin position="3"/>
        <end position="36"/>
    </location>
</feature>
<feature type="transmembrane region" description="Helical" evidence="1">
    <location>
        <begin position="86"/>
        <end position="105"/>
    </location>
</feature>
<protein>
    <submittedName>
        <fullName evidence="3">Zf-HC2 domain-containing protein</fullName>
    </submittedName>
</protein>
<evidence type="ECO:0000313" key="4">
    <source>
        <dbReference type="Proteomes" id="UP000886858"/>
    </source>
</evidence>
<dbReference type="InterPro" id="IPR027383">
    <property type="entry name" value="Znf_put"/>
</dbReference>
<dbReference type="Pfam" id="PF13490">
    <property type="entry name" value="zf-HC2"/>
    <property type="match status" value="1"/>
</dbReference>
<evidence type="ECO:0000256" key="1">
    <source>
        <dbReference type="SAM" id="Phobius"/>
    </source>
</evidence>
<reference evidence="3" key="2">
    <citation type="submission" date="2021-04" db="EMBL/GenBank/DDBJ databases">
        <authorList>
            <person name="Gilroy R."/>
        </authorList>
    </citation>
    <scope>NUCLEOTIDE SEQUENCE</scope>
    <source>
        <strain evidence="3">CHK179-7159</strain>
    </source>
</reference>
<keyword evidence="1" id="KW-0472">Membrane</keyword>
<reference evidence="3" key="1">
    <citation type="journal article" date="2021" name="PeerJ">
        <title>Extensive microbial diversity within the chicken gut microbiome revealed by metagenomics and culture.</title>
        <authorList>
            <person name="Gilroy R."/>
            <person name="Ravi A."/>
            <person name="Getino M."/>
            <person name="Pursley I."/>
            <person name="Horton D.L."/>
            <person name="Alikhan N.F."/>
            <person name="Baker D."/>
            <person name="Gharbi K."/>
            <person name="Hall N."/>
            <person name="Watson M."/>
            <person name="Adriaenssens E.M."/>
            <person name="Foster-Nyarko E."/>
            <person name="Jarju S."/>
            <person name="Secka A."/>
            <person name="Antonio M."/>
            <person name="Oren A."/>
            <person name="Chaudhuri R.R."/>
            <person name="La Ragione R."/>
            <person name="Hildebrand F."/>
            <person name="Pallen M.J."/>
        </authorList>
    </citation>
    <scope>NUCLEOTIDE SEQUENCE</scope>
    <source>
        <strain evidence="3">CHK179-7159</strain>
    </source>
</reference>
<accession>A0A9D2I651</accession>
<dbReference type="AlphaFoldDB" id="A0A9D2I651"/>
<keyword evidence="1" id="KW-1133">Transmembrane helix</keyword>
<dbReference type="EMBL" id="DWYY01000121">
    <property type="protein sequence ID" value="HJA93650.1"/>
    <property type="molecule type" value="Genomic_DNA"/>
</dbReference>
<dbReference type="Proteomes" id="UP000886858">
    <property type="component" value="Unassembled WGS sequence"/>
</dbReference>
<organism evidence="3 4">
    <name type="scientific">Candidatus Eisenbergiella merdipullorum</name>
    <dbReference type="NCBI Taxonomy" id="2838553"/>
    <lineage>
        <taxon>Bacteria</taxon>
        <taxon>Bacillati</taxon>
        <taxon>Bacillota</taxon>
        <taxon>Clostridia</taxon>
        <taxon>Lachnospirales</taxon>
        <taxon>Lachnospiraceae</taxon>
        <taxon>Eisenbergiella</taxon>
    </lineage>
</organism>